<dbReference type="PANTHER" id="PTHR43751:SF3">
    <property type="entry name" value="SULFATASE N-TERMINAL DOMAIN-CONTAINING PROTEIN"/>
    <property type="match status" value="1"/>
</dbReference>
<proteinExistence type="predicted"/>
<dbReference type="PANTHER" id="PTHR43751">
    <property type="entry name" value="SULFATASE"/>
    <property type="match status" value="1"/>
</dbReference>
<dbReference type="eggNOG" id="arCOG02785">
    <property type="taxonomic scope" value="Archaea"/>
</dbReference>
<dbReference type="Proteomes" id="UP000011566">
    <property type="component" value="Unassembled WGS sequence"/>
</dbReference>
<feature type="domain" description="Sulfatase N-terminal" evidence="1">
    <location>
        <begin position="4"/>
        <end position="324"/>
    </location>
</feature>
<name>M0M066_9EURY</name>
<protein>
    <submittedName>
        <fullName evidence="2">Sulfatase</fullName>
    </submittedName>
</protein>
<accession>M0M066</accession>
<evidence type="ECO:0000313" key="3">
    <source>
        <dbReference type="Proteomes" id="UP000011566"/>
    </source>
</evidence>
<reference evidence="2 3" key="1">
    <citation type="journal article" date="2014" name="PLoS Genet.">
        <title>Phylogenetically driven sequencing of extremely halophilic archaea reveals strategies for static and dynamic osmo-response.</title>
        <authorList>
            <person name="Becker E.A."/>
            <person name="Seitzer P.M."/>
            <person name="Tritt A."/>
            <person name="Larsen D."/>
            <person name="Krusor M."/>
            <person name="Yao A.I."/>
            <person name="Wu D."/>
            <person name="Madern D."/>
            <person name="Eisen J.A."/>
            <person name="Darling A.E."/>
            <person name="Facciotti M.T."/>
        </authorList>
    </citation>
    <scope>NUCLEOTIDE SEQUENCE [LARGE SCALE GENOMIC DNA]</scope>
    <source>
        <strain evidence="2 3">100A6</strain>
    </source>
</reference>
<dbReference type="PATRIC" id="fig|1132509.6.peg.1899"/>
<comment type="caution">
    <text evidence="2">The sequence shown here is derived from an EMBL/GenBank/DDBJ whole genome shotgun (WGS) entry which is preliminary data.</text>
</comment>
<gene>
    <name evidence="2" type="ORF">C447_08398</name>
</gene>
<dbReference type="EMBL" id="AOMB01000023">
    <property type="protein sequence ID" value="EMA38828.1"/>
    <property type="molecule type" value="Genomic_DNA"/>
</dbReference>
<dbReference type="RefSeq" id="WP_007692841.1">
    <property type="nucleotide sequence ID" value="NZ_AJRK01000416.1"/>
</dbReference>
<dbReference type="InterPro" id="IPR052701">
    <property type="entry name" value="GAG_Ulvan_Degrading_Sulfatases"/>
</dbReference>
<dbReference type="InterPro" id="IPR017850">
    <property type="entry name" value="Alkaline_phosphatase_core_sf"/>
</dbReference>
<evidence type="ECO:0000313" key="2">
    <source>
        <dbReference type="EMBL" id="EMA38828.1"/>
    </source>
</evidence>
<dbReference type="CDD" id="cd16148">
    <property type="entry name" value="sulfatase_like"/>
    <property type="match status" value="1"/>
</dbReference>
<dbReference type="AlphaFoldDB" id="M0M066"/>
<evidence type="ECO:0000259" key="1">
    <source>
        <dbReference type="Pfam" id="PF00884"/>
    </source>
</evidence>
<sequence length="448" mass="49007">MKTLLLTIDAWRADHASFMPGSVGEHTPNLDRLAAEGTVFSQAVSHGPATPYAFPAVFTSALPLDYGGYEELSADRTLVSEALSPNGWHCVGAHANPWLGEKYGYGRGYDDYRDVGEFGLPGLERGRQFLLENFSLDSPVYRAVQSAYRYVQGPLRMVTGDAAEIEVAREALDDARGDTFVWTHLLEPHAPYTPPKHHREAVGVPETDTTPSQLVTRAQHDPESFSEREREVIRGLYAASVRHADEKVGKLLRAVDDDTLVVVTADHGEALFEHGQVGHEPALYDELVHVPFLVRPPDGANADVVEEQVRHVDIAPTILDYAGVEAPDSYQGRSLRPAVEGEGIETADAISEVASSPTQPGRLDPDELQVGVRTPARKLIYTADGIEGFDLDADPGEEAPVTDLDGEEWADLHAALDERLDSIDVADTGGVERDDDVQERLRNLGYME</sequence>
<dbReference type="OrthoDB" id="3164at2157"/>
<keyword evidence="3" id="KW-1185">Reference proteome</keyword>
<dbReference type="Gene3D" id="3.40.720.10">
    <property type="entry name" value="Alkaline Phosphatase, subunit A"/>
    <property type="match status" value="1"/>
</dbReference>
<dbReference type="SUPFAM" id="SSF53649">
    <property type="entry name" value="Alkaline phosphatase-like"/>
    <property type="match status" value="1"/>
</dbReference>
<dbReference type="InterPro" id="IPR000917">
    <property type="entry name" value="Sulfatase_N"/>
</dbReference>
<dbReference type="Pfam" id="PF00884">
    <property type="entry name" value="Sulfatase"/>
    <property type="match status" value="1"/>
</dbReference>
<organism evidence="2 3">
    <name type="scientific">Halococcus hamelinensis 100A6</name>
    <dbReference type="NCBI Taxonomy" id="1132509"/>
    <lineage>
        <taxon>Archaea</taxon>
        <taxon>Methanobacteriati</taxon>
        <taxon>Methanobacteriota</taxon>
        <taxon>Stenosarchaea group</taxon>
        <taxon>Halobacteria</taxon>
        <taxon>Halobacteriales</taxon>
        <taxon>Halococcaceae</taxon>
        <taxon>Halococcus</taxon>
    </lineage>
</organism>